<evidence type="ECO:0000256" key="2">
    <source>
        <dbReference type="ARBA" id="ARBA00017589"/>
    </source>
</evidence>
<dbReference type="InterPro" id="IPR041913">
    <property type="entry name" value="POLD3_sf"/>
</dbReference>
<dbReference type="EMBL" id="KQ971319">
    <property type="protein sequence ID" value="KYB28925.1"/>
    <property type="molecule type" value="Genomic_DNA"/>
</dbReference>
<dbReference type="GO" id="GO:0043625">
    <property type="term" value="C:delta DNA polymerase complex"/>
    <property type="evidence" value="ECO:0007669"/>
    <property type="project" value="InterPro"/>
</dbReference>
<dbReference type="KEGG" id="tca:656813"/>
<feature type="region of interest" description="Disordered" evidence="5">
    <location>
        <begin position="353"/>
        <end position="410"/>
    </location>
</feature>
<dbReference type="InterPro" id="IPR019038">
    <property type="entry name" value="POLD3"/>
</dbReference>
<organism evidence="6 7">
    <name type="scientific">Tribolium castaneum</name>
    <name type="common">Red flour beetle</name>
    <dbReference type="NCBI Taxonomy" id="7070"/>
    <lineage>
        <taxon>Eukaryota</taxon>
        <taxon>Metazoa</taxon>
        <taxon>Ecdysozoa</taxon>
        <taxon>Arthropoda</taxon>
        <taxon>Hexapoda</taxon>
        <taxon>Insecta</taxon>
        <taxon>Pterygota</taxon>
        <taxon>Neoptera</taxon>
        <taxon>Endopterygota</taxon>
        <taxon>Coleoptera</taxon>
        <taxon>Polyphaga</taxon>
        <taxon>Cucujiformia</taxon>
        <taxon>Tenebrionidae</taxon>
        <taxon>Tenebrionidae incertae sedis</taxon>
        <taxon>Tribolium</taxon>
    </lineage>
</organism>
<sequence>MGSTENSNQKRIIELVHDEEKIVTTALVANELKISLSEATRHLNQFIEDSPKLKLGELHCTYLLCGALKDKQGSVIYLVRDEDLQEKKDLFENISSEVVYSVQKARQIDYNMIALTDSSYDNFAGCLTSKNCVKRNVKEKTLPPLPPTTVKEKGSFFKKVDSQPKPVTQATAKESVKEPQSSQKQSKITSVKPKQNGGIASFFAKAPPKSEKEDVKPKSEEKKNEVEETKVTTCKSTEDSQKIEEMDVDIEEVKPFEQKVQKQSTKKRKKSSKSDLPNKKRKRIQQICDSDSDIFEDEDREEDIIEKSDEEPVEIPVAKPTPAPKNKKRKAVDKTYVDEEGFIVTNVEYIYESASEDEKEVPKQESQQNSKVLSEKKNNKPELEKPATKGKNKKPVSGKQPTLMSFFKKT</sequence>
<dbReference type="Proteomes" id="UP000007266">
    <property type="component" value="Linkage group 3"/>
</dbReference>
<feature type="region of interest" description="Disordered" evidence="5">
    <location>
        <begin position="139"/>
        <end position="332"/>
    </location>
</feature>
<dbReference type="Pfam" id="PF09507">
    <property type="entry name" value="CDC27"/>
    <property type="match status" value="2"/>
</dbReference>
<dbReference type="GO" id="GO:0006260">
    <property type="term" value="P:DNA replication"/>
    <property type="evidence" value="ECO:0007669"/>
    <property type="project" value="UniProtKB-KW"/>
</dbReference>
<name>A0A139WM77_TRICA</name>
<evidence type="ECO:0000256" key="3">
    <source>
        <dbReference type="ARBA" id="ARBA00022705"/>
    </source>
</evidence>
<keyword evidence="4" id="KW-0539">Nucleus</keyword>
<feature type="compositionally biased region" description="Basic and acidic residues" evidence="5">
    <location>
        <begin position="150"/>
        <end position="162"/>
    </location>
</feature>
<reference evidence="6 7" key="2">
    <citation type="journal article" date="2010" name="Nucleic Acids Res.">
        <title>BeetleBase in 2010: revisions to provide comprehensive genomic information for Tribolium castaneum.</title>
        <authorList>
            <person name="Kim H.S."/>
            <person name="Murphy T."/>
            <person name="Xia J."/>
            <person name="Caragea D."/>
            <person name="Park Y."/>
            <person name="Beeman R.W."/>
            <person name="Lorenzen M.D."/>
            <person name="Butcher S."/>
            <person name="Manak J.R."/>
            <person name="Brown S.J."/>
        </authorList>
    </citation>
    <scope>GENOME REANNOTATION</scope>
    <source>
        <strain evidence="6 7">Georgia GA2</strain>
    </source>
</reference>
<evidence type="ECO:0000256" key="1">
    <source>
        <dbReference type="ARBA" id="ARBA00004123"/>
    </source>
</evidence>
<evidence type="ECO:0000313" key="7">
    <source>
        <dbReference type="Proteomes" id="UP000007266"/>
    </source>
</evidence>
<comment type="subcellular location">
    <subcellularLocation>
        <location evidence="1">Nucleus</location>
    </subcellularLocation>
</comment>
<dbReference type="Gene3D" id="3.90.1030.20">
    <property type="entry name" value="DNA polymerase delta, p66 (Cdc27) subunit, wHTH domain"/>
    <property type="match status" value="1"/>
</dbReference>
<dbReference type="OrthoDB" id="514823at2759"/>
<feature type="compositionally biased region" description="Acidic residues" evidence="5">
    <location>
        <begin position="290"/>
        <end position="313"/>
    </location>
</feature>
<evidence type="ECO:0000256" key="4">
    <source>
        <dbReference type="ARBA" id="ARBA00023242"/>
    </source>
</evidence>
<feature type="compositionally biased region" description="Basic and acidic residues" evidence="5">
    <location>
        <begin position="373"/>
        <end position="387"/>
    </location>
</feature>
<accession>A0A139WM77</accession>
<feature type="compositionally biased region" description="Basic and acidic residues" evidence="5">
    <location>
        <begin position="208"/>
        <end position="260"/>
    </location>
</feature>
<dbReference type="PANTHER" id="PTHR17598">
    <property type="entry name" value="DNA POLYMERASE DELTA SUBUNIT 3"/>
    <property type="match status" value="1"/>
</dbReference>
<proteinExistence type="predicted"/>
<evidence type="ECO:0000313" key="6">
    <source>
        <dbReference type="EMBL" id="KYB28925.1"/>
    </source>
</evidence>
<gene>
    <name evidence="6" type="primary">AUGUSTUS-3.0.2_32354</name>
    <name evidence="6" type="ORF">TcasGA2_TC032354</name>
</gene>
<protein>
    <recommendedName>
        <fullName evidence="2">DNA polymerase delta subunit 3</fullName>
    </recommendedName>
</protein>
<keyword evidence="3" id="KW-0235">DNA replication</keyword>
<keyword evidence="7" id="KW-1185">Reference proteome</keyword>
<reference evidence="6 7" key="1">
    <citation type="journal article" date="2008" name="Nature">
        <title>The genome of the model beetle and pest Tribolium castaneum.</title>
        <authorList>
            <consortium name="Tribolium Genome Sequencing Consortium"/>
            <person name="Richards S."/>
            <person name="Gibbs R.A."/>
            <person name="Weinstock G.M."/>
            <person name="Brown S.J."/>
            <person name="Denell R."/>
            <person name="Beeman R.W."/>
            <person name="Gibbs R."/>
            <person name="Beeman R.W."/>
            <person name="Brown S.J."/>
            <person name="Bucher G."/>
            <person name="Friedrich M."/>
            <person name="Grimmelikhuijzen C.J."/>
            <person name="Klingler M."/>
            <person name="Lorenzen M."/>
            <person name="Richards S."/>
            <person name="Roth S."/>
            <person name="Schroder R."/>
            <person name="Tautz D."/>
            <person name="Zdobnov E.M."/>
            <person name="Muzny D."/>
            <person name="Gibbs R.A."/>
            <person name="Weinstock G.M."/>
            <person name="Attaway T."/>
            <person name="Bell S."/>
            <person name="Buhay C.J."/>
            <person name="Chandrabose M.N."/>
            <person name="Chavez D."/>
            <person name="Clerk-Blankenburg K.P."/>
            <person name="Cree A."/>
            <person name="Dao M."/>
            <person name="Davis C."/>
            <person name="Chacko J."/>
            <person name="Dinh H."/>
            <person name="Dugan-Rocha S."/>
            <person name="Fowler G."/>
            <person name="Garner T.T."/>
            <person name="Garnes J."/>
            <person name="Gnirke A."/>
            <person name="Hawes A."/>
            <person name="Hernandez J."/>
            <person name="Hines S."/>
            <person name="Holder M."/>
            <person name="Hume J."/>
            <person name="Jhangiani S.N."/>
            <person name="Joshi V."/>
            <person name="Khan Z.M."/>
            <person name="Jackson L."/>
            <person name="Kovar C."/>
            <person name="Kowis A."/>
            <person name="Lee S."/>
            <person name="Lewis L.R."/>
            <person name="Margolis J."/>
            <person name="Morgan M."/>
            <person name="Nazareth L.V."/>
            <person name="Nguyen N."/>
            <person name="Okwuonu G."/>
            <person name="Parker D."/>
            <person name="Richards S."/>
            <person name="Ruiz S.J."/>
            <person name="Santibanez J."/>
            <person name="Savard J."/>
            <person name="Scherer S.E."/>
            <person name="Schneider B."/>
            <person name="Sodergren E."/>
            <person name="Tautz D."/>
            <person name="Vattahil S."/>
            <person name="Villasana D."/>
            <person name="White C.S."/>
            <person name="Wright R."/>
            <person name="Park Y."/>
            <person name="Beeman R.W."/>
            <person name="Lord J."/>
            <person name="Oppert B."/>
            <person name="Lorenzen M."/>
            <person name="Brown S."/>
            <person name="Wang L."/>
            <person name="Savard J."/>
            <person name="Tautz D."/>
            <person name="Richards S."/>
            <person name="Weinstock G."/>
            <person name="Gibbs R.A."/>
            <person name="Liu Y."/>
            <person name="Worley K."/>
            <person name="Weinstock G."/>
            <person name="Elsik C.G."/>
            <person name="Reese J.T."/>
            <person name="Elhaik E."/>
            <person name="Landan G."/>
            <person name="Graur D."/>
            <person name="Arensburger P."/>
            <person name="Atkinson P."/>
            <person name="Beeman R.W."/>
            <person name="Beidler J."/>
            <person name="Brown S.J."/>
            <person name="Demuth J.P."/>
            <person name="Drury D.W."/>
            <person name="Du Y.Z."/>
            <person name="Fujiwara H."/>
            <person name="Lorenzen M."/>
            <person name="Maselli V."/>
            <person name="Osanai M."/>
            <person name="Park Y."/>
            <person name="Robertson H.M."/>
            <person name="Tu Z."/>
            <person name="Wang J.J."/>
            <person name="Wang S."/>
            <person name="Richards S."/>
            <person name="Song H."/>
            <person name="Zhang L."/>
            <person name="Sodergren E."/>
            <person name="Werner D."/>
            <person name="Stanke M."/>
            <person name="Morgenstern B."/>
            <person name="Solovyev V."/>
            <person name="Kosarev P."/>
            <person name="Brown G."/>
            <person name="Chen H.C."/>
            <person name="Ermolaeva O."/>
            <person name="Hlavina W."/>
            <person name="Kapustin Y."/>
            <person name="Kiryutin B."/>
            <person name="Kitts P."/>
            <person name="Maglott D."/>
            <person name="Pruitt K."/>
            <person name="Sapojnikov V."/>
            <person name="Souvorov A."/>
            <person name="Mackey A.J."/>
            <person name="Waterhouse R.M."/>
            <person name="Wyder S."/>
            <person name="Zdobnov E.M."/>
            <person name="Zdobnov E.M."/>
            <person name="Wyder S."/>
            <person name="Kriventseva E.V."/>
            <person name="Kadowaki T."/>
            <person name="Bork P."/>
            <person name="Aranda M."/>
            <person name="Bao R."/>
            <person name="Beermann A."/>
            <person name="Berns N."/>
            <person name="Bolognesi R."/>
            <person name="Bonneton F."/>
            <person name="Bopp D."/>
            <person name="Brown S.J."/>
            <person name="Bucher G."/>
            <person name="Butts T."/>
            <person name="Chaumot A."/>
            <person name="Denell R.E."/>
            <person name="Ferrier D.E."/>
            <person name="Friedrich M."/>
            <person name="Gordon C.M."/>
            <person name="Jindra M."/>
            <person name="Klingler M."/>
            <person name="Lan Q."/>
            <person name="Lattorff H.M."/>
            <person name="Laudet V."/>
            <person name="von Levetsow C."/>
            <person name="Liu Z."/>
            <person name="Lutz R."/>
            <person name="Lynch J.A."/>
            <person name="da Fonseca R.N."/>
            <person name="Posnien N."/>
            <person name="Reuter R."/>
            <person name="Roth S."/>
            <person name="Savard J."/>
            <person name="Schinko J.B."/>
            <person name="Schmitt C."/>
            <person name="Schoppmeier M."/>
            <person name="Schroder R."/>
            <person name="Shippy T.D."/>
            <person name="Simonnet F."/>
            <person name="Marques-Souza H."/>
            <person name="Tautz D."/>
            <person name="Tomoyasu Y."/>
            <person name="Trauner J."/>
            <person name="Van der Zee M."/>
            <person name="Vervoort M."/>
            <person name="Wittkopp N."/>
            <person name="Wimmer E.A."/>
            <person name="Yang X."/>
            <person name="Jones A.K."/>
            <person name="Sattelle D.B."/>
            <person name="Ebert P.R."/>
            <person name="Nelson D."/>
            <person name="Scott J.G."/>
            <person name="Beeman R.W."/>
            <person name="Muthukrishnan S."/>
            <person name="Kramer K.J."/>
            <person name="Arakane Y."/>
            <person name="Beeman R.W."/>
            <person name="Zhu Q."/>
            <person name="Hogenkamp D."/>
            <person name="Dixit R."/>
            <person name="Oppert B."/>
            <person name="Jiang H."/>
            <person name="Zou Z."/>
            <person name="Marshall J."/>
            <person name="Elpidina E."/>
            <person name="Vinokurov K."/>
            <person name="Oppert C."/>
            <person name="Zou Z."/>
            <person name="Evans J."/>
            <person name="Lu Z."/>
            <person name="Zhao P."/>
            <person name="Sumathipala N."/>
            <person name="Altincicek B."/>
            <person name="Vilcinskas A."/>
            <person name="Williams M."/>
            <person name="Hultmark D."/>
            <person name="Hetru C."/>
            <person name="Jiang H."/>
            <person name="Grimmelikhuijzen C.J."/>
            <person name="Hauser F."/>
            <person name="Cazzamali G."/>
            <person name="Williamson M."/>
            <person name="Park Y."/>
            <person name="Li B."/>
            <person name="Tanaka Y."/>
            <person name="Predel R."/>
            <person name="Neupert S."/>
            <person name="Schachtner J."/>
            <person name="Verleyen P."/>
            <person name="Raible F."/>
            <person name="Bork P."/>
            <person name="Friedrich M."/>
            <person name="Walden K.K."/>
            <person name="Robertson H.M."/>
            <person name="Angeli S."/>
            <person name="Foret S."/>
            <person name="Bucher G."/>
            <person name="Schuetz S."/>
            <person name="Maleszka R."/>
            <person name="Wimmer E.A."/>
            <person name="Beeman R.W."/>
            <person name="Lorenzen M."/>
            <person name="Tomoyasu Y."/>
            <person name="Miller S.C."/>
            <person name="Grossmann D."/>
            <person name="Bucher G."/>
        </authorList>
    </citation>
    <scope>NUCLEOTIDE SEQUENCE [LARGE SCALE GENOMIC DNA]</scope>
    <source>
        <strain evidence="6 7">Georgia GA2</strain>
    </source>
</reference>
<evidence type="ECO:0000256" key="5">
    <source>
        <dbReference type="SAM" id="MobiDB-lite"/>
    </source>
</evidence>
<feature type="compositionally biased region" description="Polar residues" evidence="5">
    <location>
        <begin position="165"/>
        <end position="193"/>
    </location>
</feature>
<dbReference type="AlphaFoldDB" id="A0A139WM77"/>
<dbReference type="PANTHER" id="PTHR17598:SF13">
    <property type="entry name" value="DNA POLYMERASE DELTA SUBUNIT 3"/>
    <property type="match status" value="1"/>
</dbReference>